<protein>
    <submittedName>
        <fullName evidence="6">Holin, Cph1 family</fullName>
    </submittedName>
</protein>
<keyword evidence="4 5" id="KW-0472">Membrane</keyword>
<evidence type="ECO:0000256" key="3">
    <source>
        <dbReference type="ARBA" id="ARBA00022989"/>
    </source>
</evidence>
<dbReference type="STRING" id="698762.SAMN00808754_2028"/>
<evidence type="ECO:0000256" key="4">
    <source>
        <dbReference type="ARBA" id="ARBA00023136"/>
    </source>
</evidence>
<evidence type="ECO:0000256" key="5">
    <source>
        <dbReference type="SAM" id="Phobius"/>
    </source>
</evidence>
<name>A0A1W1VYK4_9FIRM</name>
<dbReference type="Pfam" id="PF05105">
    <property type="entry name" value="Phage_holin_4_1"/>
    <property type="match status" value="1"/>
</dbReference>
<evidence type="ECO:0000313" key="6">
    <source>
        <dbReference type="EMBL" id="SMB97924.1"/>
    </source>
</evidence>
<gene>
    <name evidence="6" type="ORF">SAMN00808754_2028</name>
</gene>
<dbReference type="OrthoDB" id="88184at2"/>
<dbReference type="AlphaFoldDB" id="A0A1W1VYK4"/>
<feature type="transmembrane region" description="Helical" evidence="5">
    <location>
        <begin position="32"/>
        <end position="50"/>
    </location>
</feature>
<dbReference type="GO" id="GO:0016020">
    <property type="term" value="C:membrane"/>
    <property type="evidence" value="ECO:0007669"/>
    <property type="project" value="UniProtKB-SubCell"/>
</dbReference>
<accession>A0A1W1VYK4</accession>
<dbReference type="RefSeq" id="WP_084665604.1">
    <property type="nucleotide sequence ID" value="NZ_LT838272.1"/>
</dbReference>
<evidence type="ECO:0000256" key="1">
    <source>
        <dbReference type="ARBA" id="ARBA00004141"/>
    </source>
</evidence>
<dbReference type="InterPro" id="IPR006480">
    <property type="entry name" value="Phage_holin_4_1"/>
</dbReference>
<keyword evidence="3 5" id="KW-1133">Transmembrane helix</keyword>
<dbReference type="EMBL" id="LT838272">
    <property type="protein sequence ID" value="SMB97924.1"/>
    <property type="molecule type" value="Genomic_DNA"/>
</dbReference>
<proteinExistence type="predicted"/>
<reference evidence="6 7" key="1">
    <citation type="submission" date="2017-04" db="EMBL/GenBank/DDBJ databases">
        <authorList>
            <person name="Afonso C.L."/>
            <person name="Miller P.J."/>
            <person name="Scott M.A."/>
            <person name="Spackman E."/>
            <person name="Goraichik I."/>
            <person name="Dimitrov K.M."/>
            <person name="Suarez D.L."/>
            <person name="Swayne D.E."/>
        </authorList>
    </citation>
    <scope>NUCLEOTIDE SEQUENCE [LARGE SCALE GENOMIC DNA]</scope>
    <source>
        <strain evidence="6 7">ToBE</strain>
    </source>
</reference>
<feature type="transmembrane region" description="Helical" evidence="5">
    <location>
        <begin position="62"/>
        <end position="79"/>
    </location>
</feature>
<keyword evidence="7" id="KW-1185">Reference proteome</keyword>
<evidence type="ECO:0000256" key="2">
    <source>
        <dbReference type="ARBA" id="ARBA00022692"/>
    </source>
</evidence>
<feature type="transmembrane region" description="Helical" evidence="5">
    <location>
        <begin position="7"/>
        <end position="26"/>
    </location>
</feature>
<sequence length="142" mass="15079">MENIGSYVKWTIATIGGLLTGLLGGWDVALKVLVLFVVLDYITGLTAAWYEKRLNSDVGLKGIAKKILLFVPVAVGYWLDIALGTEVLRSLAIFFYIANEGLSILENLSRAGVAVPAPLKAALEQLKEKQGGAAQDDGSTGA</sequence>
<keyword evidence="2 5" id="KW-0812">Transmembrane</keyword>
<comment type="subcellular location">
    <subcellularLocation>
        <location evidence="1">Membrane</location>
        <topology evidence="1">Multi-pass membrane protein</topology>
    </subcellularLocation>
</comment>
<dbReference type="Proteomes" id="UP000192569">
    <property type="component" value="Chromosome I"/>
</dbReference>
<organism evidence="6 7">
    <name type="scientific">Thermanaeromonas toyohensis ToBE</name>
    <dbReference type="NCBI Taxonomy" id="698762"/>
    <lineage>
        <taxon>Bacteria</taxon>
        <taxon>Bacillati</taxon>
        <taxon>Bacillota</taxon>
        <taxon>Clostridia</taxon>
        <taxon>Neomoorellales</taxon>
        <taxon>Neomoorellaceae</taxon>
        <taxon>Thermanaeromonas</taxon>
    </lineage>
</organism>
<evidence type="ECO:0000313" key="7">
    <source>
        <dbReference type="Proteomes" id="UP000192569"/>
    </source>
</evidence>
<dbReference type="NCBIfam" id="TIGR01593">
    <property type="entry name" value="holin_tox_secr"/>
    <property type="match status" value="1"/>
</dbReference>